<name>A0A1E8B3X3_BACMY</name>
<dbReference type="Proteomes" id="UP000175706">
    <property type="component" value="Unassembled WGS sequence"/>
</dbReference>
<dbReference type="AlphaFoldDB" id="A0A1E8B3X3"/>
<dbReference type="PATRIC" id="fig|86662.25.peg.3872"/>
<evidence type="ECO:0000313" key="1">
    <source>
        <dbReference type="EMBL" id="OFD74456.1"/>
    </source>
</evidence>
<evidence type="ECO:0000313" key="2">
    <source>
        <dbReference type="Proteomes" id="UP000175706"/>
    </source>
</evidence>
<accession>A0A1E8B3X3</accession>
<proteinExistence type="predicted"/>
<protein>
    <recommendedName>
        <fullName evidence="3">Group-specific protein</fullName>
    </recommendedName>
</protein>
<organism evidence="1 2">
    <name type="scientific">Bacillus mycoides</name>
    <dbReference type="NCBI Taxonomy" id="1405"/>
    <lineage>
        <taxon>Bacteria</taxon>
        <taxon>Bacillati</taxon>
        <taxon>Bacillota</taxon>
        <taxon>Bacilli</taxon>
        <taxon>Bacillales</taxon>
        <taxon>Bacillaceae</taxon>
        <taxon>Bacillus</taxon>
        <taxon>Bacillus cereus group</taxon>
    </lineage>
</organism>
<comment type="caution">
    <text evidence="1">The sequence shown here is derived from an EMBL/GenBank/DDBJ whole genome shotgun (WGS) entry which is preliminary data.</text>
</comment>
<evidence type="ECO:0008006" key="3">
    <source>
        <dbReference type="Google" id="ProtNLM"/>
    </source>
</evidence>
<dbReference type="EMBL" id="LXLT01000060">
    <property type="protein sequence ID" value="OFD74456.1"/>
    <property type="molecule type" value="Genomic_DNA"/>
</dbReference>
<gene>
    <name evidence="1" type="ORF">BWGOE8_37680</name>
</gene>
<reference evidence="1 2" key="1">
    <citation type="submission" date="2016-05" db="EMBL/GenBank/DDBJ databases">
        <title>Bacillus thuringiensis and Bacillus weihenstephanensis as novel biocontrol agents of wilt causing Verticillium species.</title>
        <authorList>
            <person name="Hollensteiner J."/>
            <person name="Wemheuer F."/>
            <person name="Harting R."/>
            <person name="Kolarzyk A."/>
            <person name="Diaz-Valerio S."/>
            <person name="Poehlein A."/>
            <person name="Brzuszkiewicz E."/>
            <person name="Nesemann K."/>
            <person name="Braus-Stromeyer S."/>
            <person name="Braus G."/>
            <person name="Daniel R."/>
            <person name="Liesegang H."/>
        </authorList>
    </citation>
    <scope>NUCLEOTIDE SEQUENCE [LARGE SCALE GENOMIC DNA]</scope>
    <source>
        <strain evidence="1 2">GOE8</strain>
    </source>
</reference>
<sequence length="83" mass="9626">MTMKQATIDFPLLIKDLILATATKEQNCSQEELYFALNCLLRSFHSTLQETALHPENKNTEYMQTQFCTAYKIITGKTIYPFQ</sequence>